<keyword evidence="2" id="KW-1185">Reference proteome</keyword>
<reference evidence="2" key="1">
    <citation type="journal article" date="2019" name="Int. J. Syst. Evol. Microbiol.">
        <title>The Global Catalogue of Microorganisms (GCM) 10K type strain sequencing project: providing services to taxonomists for standard genome sequencing and annotation.</title>
        <authorList>
            <consortium name="The Broad Institute Genomics Platform"/>
            <consortium name="The Broad Institute Genome Sequencing Center for Infectious Disease"/>
            <person name="Wu L."/>
            <person name="Ma J."/>
        </authorList>
    </citation>
    <scope>NUCLEOTIDE SEQUENCE [LARGE SCALE GENOMIC DNA]</scope>
    <source>
        <strain evidence="2">JCM 16601</strain>
    </source>
</reference>
<organism evidence="1 2">
    <name type="scientific">Mucilaginibacter dorajii</name>
    <dbReference type="NCBI Taxonomy" id="692994"/>
    <lineage>
        <taxon>Bacteria</taxon>
        <taxon>Pseudomonadati</taxon>
        <taxon>Bacteroidota</taxon>
        <taxon>Sphingobacteriia</taxon>
        <taxon>Sphingobacteriales</taxon>
        <taxon>Sphingobacteriaceae</taxon>
        <taxon>Mucilaginibacter</taxon>
    </lineage>
</organism>
<gene>
    <name evidence="1" type="ORF">GCM10022210_26420</name>
</gene>
<evidence type="ECO:0000313" key="1">
    <source>
        <dbReference type="EMBL" id="GAA3974764.1"/>
    </source>
</evidence>
<accession>A0ABP7Q1I3</accession>
<evidence type="ECO:0000313" key="2">
    <source>
        <dbReference type="Proteomes" id="UP001500742"/>
    </source>
</evidence>
<dbReference type="EMBL" id="BAAAZC010000019">
    <property type="protein sequence ID" value="GAA3974764.1"/>
    <property type="molecule type" value="Genomic_DNA"/>
</dbReference>
<sequence>MYQTGRISFGSIMAITMRAQPVRSKEMGVIISSICNDGGEVPISEQCAMVKICPGFVKSNTQAAMLMLMMTRLMADRLSLDSFINF</sequence>
<dbReference type="Proteomes" id="UP001500742">
    <property type="component" value="Unassembled WGS sequence"/>
</dbReference>
<protein>
    <submittedName>
        <fullName evidence="1">Uncharacterized protein</fullName>
    </submittedName>
</protein>
<proteinExistence type="predicted"/>
<comment type="caution">
    <text evidence="1">The sequence shown here is derived from an EMBL/GenBank/DDBJ whole genome shotgun (WGS) entry which is preliminary data.</text>
</comment>
<name>A0ABP7Q1I3_9SPHI</name>